<accession>D6X2N4</accession>
<dbReference type="Proteomes" id="UP000007266">
    <property type="component" value="Linkage group 9"/>
</dbReference>
<reference evidence="1 2" key="2">
    <citation type="journal article" date="2010" name="Nucleic Acids Res.">
        <title>BeetleBase in 2010: revisions to provide comprehensive genomic information for Tribolium castaneum.</title>
        <authorList>
            <person name="Kim H.S."/>
            <person name="Murphy T."/>
            <person name="Xia J."/>
            <person name="Caragea D."/>
            <person name="Park Y."/>
            <person name="Beeman R.W."/>
            <person name="Lorenzen M.D."/>
            <person name="Butcher S."/>
            <person name="Manak J.R."/>
            <person name="Brown S.J."/>
        </authorList>
    </citation>
    <scope>GENOME REANNOTATION</scope>
    <source>
        <strain evidence="1 2">Georgia GA2</strain>
    </source>
</reference>
<evidence type="ECO:0000313" key="2">
    <source>
        <dbReference type="Proteomes" id="UP000007266"/>
    </source>
</evidence>
<dbReference type="EMBL" id="KQ971372">
    <property type="protein sequence ID" value="EFA10274.1"/>
    <property type="molecule type" value="Genomic_DNA"/>
</dbReference>
<reference evidence="1 2" key="1">
    <citation type="journal article" date="2008" name="Nature">
        <title>The genome of the model beetle and pest Tribolium castaneum.</title>
        <authorList>
            <consortium name="Tribolium Genome Sequencing Consortium"/>
            <person name="Richards S."/>
            <person name="Gibbs R.A."/>
            <person name="Weinstock G.M."/>
            <person name="Brown S.J."/>
            <person name="Denell R."/>
            <person name="Beeman R.W."/>
            <person name="Gibbs R."/>
            <person name="Beeman R.W."/>
            <person name="Brown S.J."/>
            <person name="Bucher G."/>
            <person name="Friedrich M."/>
            <person name="Grimmelikhuijzen C.J."/>
            <person name="Klingler M."/>
            <person name="Lorenzen M."/>
            <person name="Richards S."/>
            <person name="Roth S."/>
            <person name="Schroder R."/>
            <person name="Tautz D."/>
            <person name="Zdobnov E.M."/>
            <person name="Muzny D."/>
            <person name="Gibbs R.A."/>
            <person name="Weinstock G.M."/>
            <person name="Attaway T."/>
            <person name="Bell S."/>
            <person name="Buhay C.J."/>
            <person name="Chandrabose M.N."/>
            <person name="Chavez D."/>
            <person name="Clerk-Blankenburg K.P."/>
            <person name="Cree A."/>
            <person name="Dao M."/>
            <person name="Davis C."/>
            <person name="Chacko J."/>
            <person name="Dinh H."/>
            <person name="Dugan-Rocha S."/>
            <person name="Fowler G."/>
            <person name="Garner T.T."/>
            <person name="Garnes J."/>
            <person name="Gnirke A."/>
            <person name="Hawes A."/>
            <person name="Hernandez J."/>
            <person name="Hines S."/>
            <person name="Holder M."/>
            <person name="Hume J."/>
            <person name="Jhangiani S.N."/>
            <person name="Joshi V."/>
            <person name="Khan Z.M."/>
            <person name="Jackson L."/>
            <person name="Kovar C."/>
            <person name="Kowis A."/>
            <person name="Lee S."/>
            <person name="Lewis L.R."/>
            <person name="Margolis J."/>
            <person name="Morgan M."/>
            <person name="Nazareth L.V."/>
            <person name="Nguyen N."/>
            <person name="Okwuonu G."/>
            <person name="Parker D."/>
            <person name="Richards S."/>
            <person name="Ruiz S.J."/>
            <person name="Santibanez J."/>
            <person name="Savard J."/>
            <person name="Scherer S.E."/>
            <person name="Schneider B."/>
            <person name="Sodergren E."/>
            <person name="Tautz D."/>
            <person name="Vattahil S."/>
            <person name="Villasana D."/>
            <person name="White C.S."/>
            <person name="Wright R."/>
            <person name="Park Y."/>
            <person name="Beeman R.W."/>
            <person name="Lord J."/>
            <person name="Oppert B."/>
            <person name="Lorenzen M."/>
            <person name="Brown S."/>
            <person name="Wang L."/>
            <person name="Savard J."/>
            <person name="Tautz D."/>
            <person name="Richards S."/>
            <person name="Weinstock G."/>
            <person name="Gibbs R.A."/>
            <person name="Liu Y."/>
            <person name="Worley K."/>
            <person name="Weinstock G."/>
            <person name="Elsik C.G."/>
            <person name="Reese J.T."/>
            <person name="Elhaik E."/>
            <person name="Landan G."/>
            <person name="Graur D."/>
            <person name="Arensburger P."/>
            <person name="Atkinson P."/>
            <person name="Beeman R.W."/>
            <person name="Beidler J."/>
            <person name="Brown S.J."/>
            <person name="Demuth J.P."/>
            <person name="Drury D.W."/>
            <person name="Du Y.Z."/>
            <person name="Fujiwara H."/>
            <person name="Lorenzen M."/>
            <person name="Maselli V."/>
            <person name="Osanai M."/>
            <person name="Park Y."/>
            <person name="Robertson H.M."/>
            <person name="Tu Z."/>
            <person name="Wang J.J."/>
            <person name="Wang S."/>
            <person name="Richards S."/>
            <person name="Song H."/>
            <person name="Zhang L."/>
            <person name="Sodergren E."/>
            <person name="Werner D."/>
            <person name="Stanke M."/>
            <person name="Morgenstern B."/>
            <person name="Solovyev V."/>
            <person name="Kosarev P."/>
            <person name="Brown G."/>
            <person name="Chen H.C."/>
            <person name="Ermolaeva O."/>
            <person name="Hlavina W."/>
            <person name="Kapustin Y."/>
            <person name="Kiryutin B."/>
            <person name="Kitts P."/>
            <person name="Maglott D."/>
            <person name="Pruitt K."/>
            <person name="Sapojnikov V."/>
            <person name="Souvorov A."/>
            <person name="Mackey A.J."/>
            <person name="Waterhouse R.M."/>
            <person name="Wyder S."/>
            <person name="Zdobnov E.M."/>
            <person name="Zdobnov E.M."/>
            <person name="Wyder S."/>
            <person name="Kriventseva E.V."/>
            <person name="Kadowaki T."/>
            <person name="Bork P."/>
            <person name="Aranda M."/>
            <person name="Bao R."/>
            <person name="Beermann A."/>
            <person name="Berns N."/>
            <person name="Bolognesi R."/>
            <person name="Bonneton F."/>
            <person name="Bopp D."/>
            <person name="Brown S.J."/>
            <person name="Bucher G."/>
            <person name="Butts T."/>
            <person name="Chaumot A."/>
            <person name="Denell R.E."/>
            <person name="Ferrier D.E."/>
            <person name="Friedrich M."/>
            <person name="Gordon C.M."/>
            <person name="Jindra M."/>
            <person name="Klingler M."/>
            <person name="Lan Q."/>
            <person name="Lattorff H.M."/>
            <person name="Laudet V."/>
            <person name="von Levetsow C."/>
            <person name="Liu Z."/>
            <person name="Lutz R."/>
            <person name="Lynch J.A."/>
            <person name="da Fonseca R.N."/>
            <person name="Posnien N."/>
            <person name="Reuter R."/>
            <person name="Roth S."/>
            <person name="Savard J."/>
            <person name="Schinko J.B."/>
            <person name="Schmitt C."/>
            <person name="Schoppmeier M."/>
            <person name="Schroder R."/>
            <person name="Shippy T.D."/>
            <person name="Simonnet F."/>
            <person name="Marques-Souza H."/>
            <person name="Tautz D."/>
            <person name="Tomoyasu Y."/>
            <person name="Trauner J."/>
            <person name="Van der Zee M."/>
            <person name="Vervoort M."/>
            <person name="Wittkopp N."/>
            <person name="Wimmer E.A."/>
            <person name="Yang X."/>
            <person name="Jones A.K."/>
            <person name="Sattelle D.B."/>
            <person name="Ebert P.R."/>
            <person name="Nelson D."/>
            <person name="Scott J.G."/>
            <person name="Beeman R.W."/>
            <person name="Muthukrishnan S."/>
            <person name="Kramer K.J."/>
            <person name="Arakane Y."/>
            <person name="Beeman R.W."/>
            <person name="Zhu Q."/>
            <person name="Hogenkamp D."/>
            <person name="Dixit R."/>
            <person name="Oppert B."/>
            <person name="Jiang H."/>
            <person name="Zou Z."/>
            <person name="Marshall J."/>
            <person name="Elpidina E."/>
            <person name="Vinokurov K."/>
            <person name="Oppert C."/>
            <person name="Zou Z."/>
            <person name="Evans J."/>
            <person name="Lu Z."/>
            <person name="Zhao P."/>
            <person name="Sumathipala N."/>
            <person name="Altincicek B."/>
            <person name="Vilcinskas A."/>
            <person name="Williams M."/>
            <person name="Hultmark D."/>
            <person name="Hetru C."/>
            <person name="Jiang H."/>
            <person name="Grimmelikhuijzen C.J."/>
            <person name="Hauser F."/>
            <person name="Cazzamali G."/>
            <person name="Williamson M."/>
            <person name="Park Y."/>
            <person name="Li B."/>
            <person name="Tanaka Y."/>
            <person name="Predel R."/>
            <person name="Neupert S."/>
            <person name="Schachtner J."/>
            <person name="Verleyen P."/>
            <person name="Raible F."/>
            <person name="Bork P."/>
            <person name="Friedrich M."/>
            <person name="Walden K.K."/>
            <person name="Robertson H.M."/>
            <person name="Angeli S."/>
            <person name="Foret S."/>
            <person name="Bucher G."/>
            <person name="Schuetz S."/>
            <person name="Maleszka R."/>
            <person name="Wimmer E.A."/>
            <person name="Beeman R.W."/>
            <person name="Lorenzen M."/>
            <person name="Tomoyasu Y."/>
            <person name="Miller S.C."/>
            <person name="Grossmann D."/>
            <person name="Bucher G."/>
        </authorList>
    </citation>
    <scope>NUCLEOTIDE SEQUENCE [LARGE SCALE GENOMIC DNA]</scope>
    <source>
        <strain evidence="1 2">Georgia GA2</strain>
    </source>
</reference>
<protein>
    <submittedName>
        <fullName evidence="1">Uncharacterized protein</fullName>
    </submittedName>
</protein>
<dbReference type="InParanoid" id="D6X2N4"/>
<dbReference type="HOGENOM" id="CLU_2200283_0_0_1"/>
<keyword evidence="2" id="KW-1185">Reference proteome</keyword>
<gene>
    <name evidence="1" type="primary">GLEAN_12478</name>
    <name evidence="1" type="ORF">TcasGA2_TC012478</name>
</gene>
<sequence>MRRDLETFRSFPGGGGVFAVRICTQVAERFSISPEMSFMTPSTPSRQLQIWRPTNALNTDVRFRPLSSYFISLFEFLNCLFVCERQRQAIGDRRVISQSSFNFNARYF</sequence>
<proteinExistence type="predicted"/>
<organism evidence="1 2">
    <name type="scientific">Tribolium castaneum</name>
    <name type="common">Red flour beetle</name>
    <dbReference type="NCBI Taxonomy" id="7070"/>
    <lineage>
        <taxon>Eukaryota</taxon>
        <taxon>Metazoa</taxon>
        <taxon>Ecdysozoa</taxon>
        <taxon>Arthropoda</taxon>
        <taxon>Hexapoda</taxon>
        <taxon>Insecta</taxon>
        <taxon>Pterygota</taxon>
        <taxon>Neoptera</taxon>
        <taxon>Endopterygota</taxon>
        <taxon>Coleoptera</taxon>
        <taxon>Polyphaga</taxon>
        <taxon>Cucujiformia</taxon>
        <taxon>Tenebrionidae</taxon>
        <taxon>Tenebrionidae incertae sedis</taxon>
        <taxon>Tribolium</taxon>
    </lineage>
</organism>
<name>D6X2N4_TRICA</name>
<dbReference type="AlphaFoldDB" id="D6X2N4"/>
<evidence type="ECO:0000313" key="1">
    <source>
        <dbReference type="EMBL" id="EFA10274.1"/>
    </source>
</evidence>